<reference evidence="1 2" key="1">
    <citation type="journal article" date="2016" name="Sci. Rep.">
        <title>Metabolic traits of an uncultured archaeal lineage -MSBL1- from brine pools of the Red Sea.</title>
        <authorList>
            <person name="Mwirichia R."/>
            <person name="Alam I."/>
            <person name="Rashid M."/>
            <person name="Vinu M."/>
            <person name="Ba-Alawi W."/>
            <person name="Anthony Kamau A."/>
            <person name="Kamanda Ngugi D."/>
            <person name="Goker M."/>
            <person name="Klenk H.P."/>
            <person name="Bajic V."/>
            <person name="Stingl U."/>
        </authorList>
    </citation>
    <scope>NUCLEOTIDE SEQUENCE [LARGE SCALE GENOMIC DNA]</scope>
    <source>
        <strain evidence="1">SCGC-AAA259D18</strain>
    </source>
</reference>
<accession>A0A133UA01</accession>
<protein>
    <recommendedName>
        <fullName evidence="3">Fibronectin-binding domain-containing protein</fullName>
    </recommendedName>
</protein>
<dbReference type="GO" id="GO:0000049">
    <property type="term" value="F:tRNA binding"/>
    <property type="evidence" value="ECO:0007669"/>
    <property type="project" value="TreeGrafter"/>
</dbReference>
<dbReference type="EMBL" id="LHXM01000042">
    <property type="protein sequence ID" value="KXA90976.1"/>
    <property type="molecule type" value="Genomic_DNA"/>
</dbReference>
<gene>
    <name evidence="1" type="ORF">AKJ63_02040</name>
</gene>
<dbReference type="Proteomes" id="UP000070195">
    <property type="component" value="Unassembled WGS sequence"/>
</dbReference>
<dbReference type="GO" id="GO:1990112">
    <property type="term" value="C:RQC complex"/>
    <property type="evidence" value="ECO:0007669"/>
    <property type="project" value="TreeGrafter"/>
</dbReference>
<dbReference type="Gene3D" id="2.30.310.10">
    <property type="entry name" value="ibrinogen binding protein from staphylococcus aureus domain"/>
    <property type="match status" value="1"/>
</dbReference>
<sequence>MKNKLSSLDIKFCVGELKEILGSWTGKIYEIDGTFLFKFEPPAEKRKDLIIEPGRRIHLTFMKHSTPKKPSSFAMLLRKHLTNSKLTEIKQPDMERIVQLKFERKAEGKILIAELFGSGNLILCDENREVIKP</sequence>
<dbReference type="AlphaFoldDB" id="A0A133UA01"/>
<evidence type="ECO:0000313" key="1">
    <source>
        <dbReference type="EMBL" id="KXA90976.1"/>
    </source>
</evidence>
<evidence type="ECO:0000313" key="2">
    <source>
        <dbReference type="Proteomes" id="UP000070195"/>
    </source>
</evidence>
<feature type="non-terminal residue" evidence="1">
    <location>
        <position position="133"/>
    </location>
</feature>
<evidence type="ECO:0008006" key="3">
    <source>
        <dbReference type="Google" id="ProtNLM"/>
    </source>
</evidence>
<dbReference type="Pfam" id="PF05833">
    <property type="entry name" value="NFACT_N"/>
    <property type="match status" value="1"/>
</dbReference>
<dbReference type="InterPro" id="IPR051608">
    <property type="entry name" value="RQC_Subunit_NEMF"/>
</dbReference>
<comment type="caution">
    <text evidence="1">The sequence shown here is derived from an EMBL/GenBank/DDBJ whole genome shotgun (WGS) entry which is preliminary data.</text>
</comment>
<organism evidence="1 2">
    <name type="scientific">candidate division MSBL1 archaeon SCGC-AAA259D18</name>
    <dbReference type="NCBI Taxonomy" id="1698262"/>
    <lineage>
        <taxon>Archaea</taxon>
        <taxon>Methanobacteriati</taxon>
        <taxon>Methanobacteriota</taxon>
        <taxon>candidate division MSBL1</taxon>
    </lineage>
</organism>
<dbReference type="GO" id="GO:0043023">
    <property type="term" value="F:ribosomal large subunit binding"/>
    <property type="evidence" value="ECO:0007669"/>
    <property type="project" value="TreeGrafter"/>
</dbReference>
<dbReference type="PANTHER" id="PTHR15239">
    <property type="entry name" value="NUCLEAR EXPORT MEDIATOR FACTOR NEMF"/>
    <property type="match status" value="1"/>
</dbReference>
<dbReference type="PANTHER" id="PTHR15239:SF6">
    <property type="entry name" value="RIBOSOME QUALITY CONTROL COMPLEX SUBUNIT NEMF"/>
    <property type="match status" value="1"/>
</dbReference>
<dbReference type="GO" id="GO:0072344">
    <property type="term" value="P:rescue of stalled ribosome"/>
    <property type="evidence" value="ECO:0007669"/>
    <property type="project" value="TreeGrafter"/>
</dbReference>
<keyword evidence="2" id="KW-1185">Reference proteome</keyword>
<name>A0A133UA01_9EURY</name>
<proteinExistence type="predicted"/>